<dbReference type="Proteomes" id="UP000252519">
    <property type="component" value="Unassembled WGS sequence"/>
</dbReference>
<keyword evidence="3" id="KW-1185">Reference proteome</keyword>
<comment type="caution">
    <text evidence="2">The sequence shown here is derived from an EMBL/GenBank/DDBJ whole genome shotgun (WGS) entry which is preliminary data.</text>
</comment>
<dbReference type="AlphaFoldDB" id="A0A368H921"/>
<dbReference type="EMBL" id="JOJR01000003">
    <property type="protein sequence ID" value="RCN53074.1"/>
    <property type="molecule type" value="Genomic_DNA"/>
</dbReference>
<organism evidence="2 3">
    <name type="scientific">Ancylostoma caninum</name>
    <name type="common">Dog hookworm</name>
    <dbReference type="NCBI Taxonomy" id="29170"/>
    <lineage>
        <taxon>Eukaryota</taxon>
        <taxon>Metazoa</taxon>
        <taxon>Ecdysozoa</taxon>
        <taxon>Nematoda</taxon>
        <taxon>Chromadorea</taxon>
        <taxon>Rhabditida</taxon>
        <taxon>Rhabditina</taxon>
        <taxon>Rhabditomorpha</taxon>
        <taxon>Strongyloidea</taxon>
        <taxon>Ancylostomatidae</taxon>
        <taxon>Ancylostomatinae</taxon>
        <taxon>Ancylostoma</taxon>
    </lineage>
</organism>
<sequence>MFPLRTLKCRLAVDSPAHGRRTKKKDNSDELPDEEEKVDDDREQTGRKDGLSAENLRRAIELVNRHHEAERRKVMEREQQRPQAGHSLSKEKDEGSDGDCSLRRTRKNKDL</sequence>
<feature type="region of interest" description="Disordered" evidence="1">
    <location>
        <begin position="1"/>
        <end position="111"/>
    </location>
</feature>
<name>A0A368H921_ANCCA</name>
<evidence type="ECO:0000313" key="2">
    <source>
        <dbReference type="EMBL" id="RCN53074.1"/>
    </source>
</evidence>
<dbReference type="OrthoDB" id="10465702at2759"/>
<accession>A0A368H921</accession>
<protein>
    <submittedName>
        <fullName evidence="2">Uncharacterized protein</fullName>
    </submittedName>
</protein>
<reference evidence="2 3" key="1">
    <citation type="submission" date="2014-10" db="EMBL/GenBank/DDBJ databases">
        <title>Draft genome of the hookworm Ancylostoma caninum.</title>
        <authorList>
            <person name="Mitreva M."/>
        </authorList>
    </citation>
    <scope>NUCLEOTIDE SEQUENCE [LARGE SCALE GENOMIC DNA]</scope>
    <source>
        <strain evidence="2 3">Baltimore</strain>
    </source>
</reference>
<feature type="compositionally biased region" description="Acidic residues" evidence="1">
    <location>
        <begin position="29"/>
        <end position="38"/>
    </location>
</feature>
<evidence type="ECO:0000256" key="1">
    <source>
        <dbReference type="SAM" id="MobiDB-lite"/>
    </source>
</evidence>
<proteinExistence type="predicted"/>
<feature type="compositionally biased region" description="Basic and acidic residues" evidence="1">
    <location>
        <begin position="39"/>
        <end position="80"/>
    </location>
</feature>
<gene>
    <name evidence="2" type="ORF">ANCCAN_00623</name>
</gene>
<evidence type="ECO:0000313" key="3">
    <source>
        <dbReference type="Proteomes" id="UP000252519"/>
    </source>
</evidence>